<sequence>GWANFFNCNRNQIDCGSGSTCVSSTGFCTCGGGTPDKVNDFNPCQELAASVDTDCTIKTCQNGGTCKNIQFKGELCFCDDLYYGDTCENKRGKTVLLSMSVSVLTRHKRPVSLVSASLPQSRCLCQLTVDCTTNPNQMAITVRPYPDVVRAYALNFPNAADGCTFSSTVTGVYDKAFDISAATPACGITKTPNAGETTVEVKVVVQHTVNPDILMTSDLVLTASCVLGATSGGTEAKISDVDTIGSNLQPLTTVTTDTVNPVTMQVQYASPAGTEVSGSVALGTKLSLVIFMQNNASECPVHANGIVEEGHSRSTSATLGGQSGTAVTVPIIVIKFGKGTSTIIKFTCMPQVCQNAGDAACTPPTAATCTSSNGLTPFGRRRRREASVEERTLETGVVVIIPGTQPAQSPGS</sequence>
<protein>
    <recommendedName>
        <fullName evidence="2">EGF-like domain-containing protein</fullName>
    </recommendedName>
</protein>
<proteinExistence type="predicted"/>
<feature type="non-terminal residue" evidence="3">
    <location>
        <position position="1"/>
    </location>
</feature>
<dbReference type="PROSITE" id="PS50026">
    <property type="entry name" value="EGF_3"/>
    <property type="match status" value="1"/>
</dbReference>
<dbReference type="InterPro" id="IPR000742">
    <property type="entry name" value="EGF"/>
</dbReference>
<evidence type="ECO:0000313" key="4">
    <source>
        <dbReference type="Proteomes" id="UP001519460"/>
    </source>
</evidence>
<name>A0ABD0K8Z0_9CAEN</name>
<dbReference type="AlphaFoldDB" id="A0ABD0K8Z0"/>
<gene>
    <name evidence="3" type="ORF">BaRGS_00025132</name>
</gene>
<feature type="non-terminal residue" evidence="3">
    <location>
        <position position="412"/>
    </location>
</feature>
<feature type="disulfide bond" evidence="1">
    <location>
        <begin position="78"/>
        <end position="87"/>
    </location>
</feature>
<organism evidence="3 4">
    <name type="scientific">Batillaria attramentaria</name>
    <dbReference type="NCBI Taxonomy" id="370345"/>
    <lineage>
        <taxon>Eukaryota</taxon>
        <taxon>Metazoa</taxon>
        <taxon>Spiralia</taxon>
        <taxon>Lophotrochozoa</taxon>
        <taxon>Mollusca</taxon>
        <taxon>Gastropoda</taxon>
        <taxon>Caenogastropoda</taxon>
        <taxon>Sorbeoconcha</taxon>
        <taxon>Cerithioidea</taxon>
        <taxon>Batillariidae</taxon>
        <taxon>Batillaria</taxon>
    </lineage>
</organism>
<evidence type="ECO:0000259" key="2">
    <source>
        <dbReference type="PROSITE" id="PS50026"/>
    </source>
</evidence>
<keyword evidence="1" id="KW-0245">EGF-like domain</keyword>
<accession>A0ABD0K8Z0</accession>
<comment type="caution">
    <text evidence="1">Lacks conserved residue(s) required for the propagation of feature annotation.</text>
</comment>
<keyword evidence="1" id="KW-1015">Disulfide bond</keyword>
<evidence type="ECO:0000313" key="3">
    <source>
        <dbReference type="EMBL" id="KAK7483579.1"/>
    </source>
</evidence>
<evidence type="ECO:0000256" key="1">
    <source>
        <dbReference type="PROSITE-ProRule" id="PRU00076"/>
    </source>
</evidence>
<keyword evidence="4" id="KW-1185">Reference proteome</keyword>
<dbReference type="Proteomes" id="UP001519460">
    <property type="component" value="Unassembled WGS sequence"/>
</dbReference>
<comment type="caution">
    <text evidence="3">The sequence shown here is derived from an EMBL/GenBank/DDBJ whole genome shotgun (WGS) entry which is preliminary data.</text>
</comment>
<dbReference type="SUPFAM" id="SSF57196">
    <property type="entry name" value="EGF/Laminin"/>
    <property type="match status" value="1"/>
</dbReference>
<reference evidence="3 4" key="1">
    <citation type="journal article" date="2023" name="Sci. Data">
        <title>Genome assembly of the Korean intertidal mud-creeper Batillaria attramentaria.</title>
        <authorList>
            <person name="Patra A.K."/>
            <person name="Ho P.T."/>
            <person name="Jun S."/>
            <person name="Lee S.J."/>
            <person name="Kim Y."/>
            <person name="Won Y.J."/>
        </authorList>
    </citation>
    <scope>NUCLEOTIDE SEQUENCE [LARGE SCALE GENOMIC DNA]</scope>
    <source>
        <strain evidence="3">Wonlab-2016</strain>
    </source>
</reference>
<feature type="domain" description="EGF-like" evidence="2">
    <location>
        <begin position="51"/>
        <end position="88"/>
    </location>
</feature>
<dbReference type="PROSITE" id="PS00022">
    <property type="entry name" value="EGF_1"/>
    <property type="match status" value="1"/>
</dbReference>
<dbReference type="EMBL" id="JACVVK020000224">
    <property type="protein sequence ID" value="KAK7483579.1"/>
    <property type="molecule type" value="Genomic_DNA"/>
</dbReference>